<keyword evidence="1" id="KW-0418">Kinase</keyword>
<evidence type="ECO:0000259" key="2">
    <source>
        <dbReference type="Pfam" id="PF13581"/>
    </source>
</evidence>
<dbReference type="Proteomes" id="UP000606194">
    <property type="component" value="Unassembled WGS sequence"/>
</dbReference>
<dbReference type="PANTHER" id="PTHR35526">
    <property type="entry name" value="ANTI-SIGMA-F FACTOR RSBW-RELATED"/>
    <property type="match status" value="1"/>
</dbReference>
<keyword evidence="1" id="KW-0723">Serine/threonine-protein kinase</keyword>
<keyword evidence="4" id="KW-1185">Reference proteome</keyword>
<dbReference type="GO" id="GO:0004674">
    <property type="term" value="F:protein serine/threonine kinase activity"/>
    <property type="evidence" value="ECO:0007669"/>
    <property type="project" value="UniProtKB-KW"/>
</dbReference>
<name>A0A918G777_9ACTN</name>
<dbReference type="Pfam" id="PF13581">
    <property type="entry name" value="HATPase_c_2"/>
    <property type="match status" value="1"/>
</dbReference>
<accession>A0A918G777</accession>
<sequence length="150" mass="16568">MWNTGHSEVVKREMPTARATLDLPSCPEIVAKAREGAVAQLSSWGLIEMAFSTELIVRELVTNAIRYGHPPIRLRLLLQSTLMVEVFDASATAPHLRRARSFDEGGRGLLLVAQLADRWDTRHTREGKVIWAETSFVAGHPAAEADAVQV</sequence>
<reference evidence="3" key="2">
    <citation type="submission" date="2020-09" db="EMBL/GenBank/DDBJ databases">
        <authorList>
            <person name="Sun Q."/>
            <person name="Ohkuma M."/>
        </authorList>
    </citation>
    <scope>NUCLEOTIDE SEQUENCE</scope>
    <source>
        <strain evidence="3">JCM 4386</strain>
    </source>
</reference>
<dbReference type="FunFam" id="3.30.565.10:FF:000028">
    <property type="entry name" value="PAS sensor protein"/>
    <property type="match status" value="1"/>
</dbReference>
<evidence type="ECO:0000313" key="3">
    <source>
        <dbReference type="EMBL" id="GGS20585.1"/>
    </source>
</evidence>
<dbReference type="InterPro" id="IPR003594">
    <property type="entry name" value="HATPase_dom"/>
</dbReference>
<evidence type="ECO:0000256" key="1">
    <source>
        <dbReference type="ARBA" id="ARBA00022527"/>
    </source>
</evidence>
<gene>
    <name evidence="3" type="ORF">GCM10010269_69360</name>
</gene>
<feature type="domain" description="Histidine kinase/HSP90-like ATPase" evidence="2">
    <location>
        <begin position="24"/>
        <end position="132"/>
    </location>
</feature>
<dbReference type="AlphaFoldDB" id="A0A918G777"/>
<dbReference type="PANTHER" id="PTHR35526:SF3">
    <property type="entry name" value="ANTI-SIGMA-F FACTOR RSBW"/>
    <property type="match status" value="1"/>
</dbReference>
<organism evidence="3 4">
    <name type="scientific">Streptomyces humidus</name>
    <dbReference type="NCBI Taxonomy" id="52259"/>
    <lineage>
        <taxon>Bacteria</taxon>
        <taxon>Bacillati</taxon>
        <taxon>Actinomycetota</taxon>
        <taxon>Actinomycetes</taxon>
        <taxon>Kitasatosporales</taxon>
        <taxon>Streptomycetaceae</taxon>
        <taxon>Streptomyces</taxon>
    </lineage>
</organism>
<dbReference type="InterPro" id="IPR050267">
    <property type="entry name" value="Anti-sigma-factor_SerPK"/>
</dbReference>
<dbReference type="InterPro" id="IPR036890">
    <property type="entry name" value="HATPase_C_sf"/>
</dbReference>
<evidence type="ECO:0000313" key="4">
    <source>
        <dbReference type="Proteomes" id="UP000606194"/>
    </source>
</evidence>
<dbReference type="Gene3D" id="3.30.565.10">
    <property type="entry name" value="Histidine kinase-like ATPase, C-terminal domain"/>
    <property type="match status" value="1"/>
</dbReference>
<reference evidence="3" key="1">
    <citation type="journal article" date="2014" name="Int. J. Syst. Evol. Microbiol.">
        <title>Complete genome sequence of Corynebacterium casei LMG S-19264T (=DSM 44701T), isolated from a smear-ripened cheese.</title>
        <authorList>
            <consortium name="US DOE Joint Genome Institute (JGI-PGF)"/>
            <person name="Walter F."/>
            <person name="Albersmeier A."/>
            <person name="Kalinowski J."/>
            <person name="Ruckert C."/>
        </authorList>
    </citation>
    <scope>NUCLEOTIDE SEQUENCE</scope>
    <source>
        <strain evidence="3">JCM 4386</strain>
    </source>
</reference>
<comment type="caution">
    <text evidence="3">The sequence shown here is derived from an EMBL/GenBank/DDBJ whole genome shotgun (WGS) entry which is preliminary data.</text>
</comment>
<keyword evidence="1" id="KW-0808">Transferase</keyword>
<dbReference type="SUPFAM" id="SSF55874">
    <property type="entry name" value="ATPase domain of HSP90 chaperone/DNA topoisomerase II/histidine kinase"/>
    <property type="match status" value="1"/>
</dbReference>
<proteinExistence type="predicted"/>
<dbReference type="EMBL" id="BMTL01000038">
    <property type="protein sequence ID" value="GGS20585.1"/>
    <property type="molecule type" value="Genomic_DNA"/>
</dbReference>
<protein>
    <recommendedName>
        <fullName evidence="2">Histidine kinase/HSP90-like ATPase domain-containing protein</fullName>
    </recommendedName>
</protein>
<dbReference type="CDD" id="cd16936">
    <property type="entry name" value="HATPase_RsbW-like"/>
    <property type="match status" value="1"/>
</dbReference>